<dbReference type="InterPro" id="IPR026278">
    <property type="entry name" value="KhtT"/>
</dbReference>
<dbReference type="Pfam" id="PF25991">
    <property type="entry name" value="KhtT_N"/>
    <property type="match status" value="1"/>
</dbReference>
<dbReference type="PROSITE" id="PS51202">
    <property type="entry name" value="RCK_C"/>
    <property type="match status" value="1"/>
</dbReference>
<dbReference type="eggNOG" id="arCOG01970">
    <property type="taxonomic scope" value="Archaea"/>
</dbReference>
<gene>
    <name evidence="2" type="ordered locus">Ferp_0706</name>
</gene>
<sequence>MTPIDLSGIGTKYELETESGNKIAILFLESGRVQIYILEKGCAKPCVIELSQTEAIKLGNILSGAILQTEREGFEISAMADVRLNIHKYVATKKVSGKSIKDLAIRKKTGVTVIAVSRDKKTIVNPSPDFVIKEGDVLLVIGESEQVKKFEKEILGI</sequence>
<organism evidence="2 3">
    <name type="scientific">Ferroglobus placidus (strain DSM 10642 / AEDII12DO)</name>
    <dbReference type="NCBI Taxonomy" id="589924"/>
    <lineage>
        <taxon>Archaea</taxon>
        <taxon>Methanobacteriati</taxon>
        <taxon>Methanobacteriota</taxon>
        <taxon>Archaeoglobi</taxon>
        <taxon>Archaeoglobales</taxon>
        <taxon>Archaeoglobaceae</taxon>
        <taxon>Ferroglobus</taxon>
    </lineage>
</organism>
<dbReference type="GO" id="GO:0006813">
    <property type="term" value="P:potassium ion transport"/>
    <property type="evidence" value="ECO:0007669"/>
    <property type="project" value="InterPro"/>
</dbReference>
<evidence type="ECO:0000313" key="3">
    <source>
        <dbReference type="Proteomes" id="UP000002613"/>
    </source>
</evidence>
<name>D3RWL3_FERPA</name>
<proteinExistence type="predicted"/>
<feature type="domain" description="RCK C-terminal" evidence="1">
    <location>
        <begin position="74"/>
        <end position="156"/>
    </location>
</feature>
<reference evidence="2 3" key="2">
    <citation type="journal article" date="2011" name="Stand. Genomic Sci.">
        <title>Complete genome sequence of Ferroglobus placidus AEDII12DO.</title>
        <authorList>
            <person name="Anderson I."/>
            <person name="Risso C."/>
            <person name="Holmes D."/>
            <person name="Lucas S."/>
            <person name="Copeland A."/>
            <person name="Lapidus A."/>
            <person name="Cheng J.F."/>
            <person name="Bruce D."/>
            <person name="Goodwin L."/>
            <person name="Pitluck S."/>
            <person name="Saunders E."/>
            <person name="Brettin T."/>
            <person name="Detter J.C."/>
            <person name="Han C."/>
            <person name="Tapia R."/>
            <person name="Larimer F."/>
            <person name="Land M."/>
            <person name="Hauser L."/>
            <person name="Woyke T."/>
            <person name="Lovley D."/>
            <person name="Kyrpides N."/>
            <person name="Ivanova N."/>
        </authorList>
    </citation>
    <scope>NUCLEOTIDE SEQUENCE [LARGE SCALE GENOMIC DNA]</scope>
    <source>
        <strain evidence="3">DSM 10642 / AEDII12DO</strain>
    </source>
</reference>
<protein>
    <submittedName>
        <fullName evidence="2">TrkA-C domain protein</fullName>
    </submittedName>
</protein>
<dbReference type="Pfam" id="PF02080">
    <property type="entry name" value="TrkA_C"/>
    <property type="match status" value="1"/>
</dbReference>
<dbReference type="GeneID" id="8778210"/>
<dbReference type="PaxDb" id="589924-Ferp_0706"/>
<dbReference type="Proteomes" id="UP000002613">
    <property type="component" value="Chromosome"/>
</dbReference>
<dbReference type="KEGG" id="fpl:Ferp_0706"/>
<dbReference type="AlphaFoldDB" id="D3RWL3"/>
<evidence type="ECO:0000313" key="2">
    <source>
        <dbReference type="EMBL" id="ADC64876.1"/>
    </source>
</evidence>
<dbReference type="RefSeq" id="WP_012965220.1">
    <property type="nucleotide sequence ID" value="NC_013849.1"/>
</dbReference>
<dbReference type="OrthoDB" id="338309at2157"/>
<accession>D3RWL3</accession>
<dbReference type="EMBL" id="CP001899">
    <property type="protein sequence ID" value="ADC64876.1"/>
    <property type="molecule type" value="Genomic_DNA"/>
</dbReference>
<dbReference type="InterPro" id="IPR036721">
    <property type="entry name" value="RCK_C_sf"/>
</dbReference>
<dbReference type="PANTHER" id="PTHR30445:SF8">
    <property type="entry name" value="K(+)_H(+) ANTIPORTER SUBUNIT KHTT"/>
    <property type="match status" value="1"/>
</dbReference>
<dbReference type="STRING" id="589924.Ferp_0706"/>
<dbReference type="InterPro" id="IPR058776">
    <property type="entry name" value="KhtT-like_N"/>
</dbReference>
<keyword evidence="3" id="KW-1185">Reference proteome</keyword>
<dbReference type="Gene3D" id="3.30.70.1450">
    <property type="entry name" value="Regulator of K+ conductance, C-terminal domain"/>
    <property type="match status" value="1"/>
</dbReference>
<dbReference type="GO" id="GO:0008324">
    <property type="term" value="F:monoatomic cation transmembrane transporter activity"/>
    <property type="evidence" value="ECO:0007669"/>
    <property type="project" value="InterPro"/>
</dbReference>
<dbReference type="PIRSF" id="PIRSF005028">
    <property type="entry name" value="KhtT"/>
    <property type="match status" value="1"/>
</dbReference>
<dbReference type="InterPro" id="IPR050144">
    <property type="entry name" value="AAE_transporter"/>
</dbReference>
<reference evidence="3" key="1">
    <citation type="submission" date="2010-02" db="EMBL/GenBank/DDBJ databases">
        <title>Complete sequence of Ferroglobus placidus DSM 10642.</title>
        <authorList>
            <consortium name="US DOE Joint Genome Institute"/>
            <person name="Lucas S."/>
            <person name="Copeland A."/>
            <person name="Lapidus A."/>
            <person name="Cheng J.-F."/>
            <person name="Bruce D."/>
            <person name="Goodwin L."/>
            <person name="Pitluck S."/>
            <person name="Saunders E."/>
            <person name="Brettin T."/>
            <person name="Detter J.C."/>
            <person name="Han C."/>
            <person name="Tapia R."/>
            <person name="Larimer F."/>
            <person name="Land M."/>
            <person name="Hauser L."/>
            <person name="Kyrpides N."/>
            <person name="Ivanova N."/>
            <person name="Holmes D."/>
            <person name="Lovley D."/>
            <person name="Kyrpides N."/>
            <person name="Anderson I.J."/>
            <person name="Woyke T."/>
        </authorList>
    </citation>
    <scope>NUCLEOTIDE SEQUENCE [LARGE SCALE GENOMIC DNA]</scope>
    <source>
        <strain evidence="3">DSM 10642 / AEDII12DO</strain>
    </source>
</reference>
<dbReference type="PANTHER" id="PTHR30445">
    <property type="entry name" value="K(+)_H(+) ANTIPORTER SUBUNIT KHTT"/>
    <property type="match status" value="1"/>
</dbReference>
<dbReference type="HOGENOM" id="CLU_116143_0_0_2"/>
<dbReference type="SUPFAM" id="SSF116726">
    <property type="entry name" value="TrkA C-terminal domain-like"/>
    <property type="match status" value="1"/>
</dbReference>
<dbReference type="InterPro" id="IPR006037">
    <property type="entry name" value="RCK_C"/>
</dbReference>
<evidence type="ECO:0000259" key="1">
    <source>
        <dbReference type="PROSITE" id="PS51202"/>
    </source>
</evidence>